<feature type="compositionally biased region" description="Polar residues" evidence="1">
    <location>
        <begin position="876"/>
        <end position="885"/>
    </location>
</feature>
<proteinExistence type="predicted"/>
<name>A0ABW5L6U5_9SPHI</name>
<keyword evidence="3" id="KW-1185">Reference proteome</keyword>
<dbReference type="SUPFAM" id="SSF52540">
    <property type="entry name" value="P-loop containing nucleoside triphosphate hydrolases"/>
    <property type="match status" value="1"/>
</dbReference>
<reference evidence="3" key="1">
    <citation type="journal article" date="2019" name="Int. J. Syst. Evol. Microbiol.">
        <title>The Global Catalogue of Microorganisms (GCM) 10K type strain sequencing project: providing services to taxonomists for standard genome sequencing and annotation.</title>
        <authorList>
            <consortium name="The Broad Institute Genomics Platform"/>
            <consortium name="The Broad Institute Genome Sequencing Center for Infectious Disease"/>
            <person name="Wu L."/>
            <person name="Ma J."/>
        </authorList>
    </citation>
    <scope>NUCLEOTIDE SEQUENCE [LARGE SCALE GENOMIC DNA]</scope>
    <source>
        <strain evidence="3">KCTC 52298</strain>
    </source>
</reference>
<sequence length="947" mass="109504">MNSKETLKIEIPDYYQIVYEESSAFKKSPFAAAYKKAKELIKEIIVKQELLKDHEQNGKSNKTSDSYNNIIAFTGERGIGKSSTMLSFMNALVNHKTNSFFKKDERSEFQNLNFISLEVIDPSLFRGEETIFEMVIVQMFKKFKLDLEQKKTQLHDDERRKLLYNFQKVYDAYRVTKKDNKDIYNEESIDNLINLAKGSNLRSSFIELVSIYLNSIGGAGTNKLIIAIDDFDLQIKGIYEMLEDIRQLLINNNVIILIAYKTEQLQEYLERGLRKQTVDISDKNHSVNEIGIKNQVNKYLEKILPNDHIINLLSTDQEQIYTYLKSVVTSSNKTNSSISDTEKTWYPKASNNILLKLIFETLDSFYLSKKSQTTSILYTPNLRSINELLLSFKDGKLEPFKKYIDRTFNILIDKDLVDQIWSCDPILLNTLTLNYCLEKFKENLSDKNDSEISIRPTTSQIEILNRLVKATNYEMIQFGDVVSYFKILKDNISITSKNYTHFQVIKLIYNLRRKELINSNPSYIISSSLSGLIHVNYLNSNQRIRREQGTKRYRDYFLVKDNPPSEPSEQAFVQYYGQEPLLNYLNDTNNPYVLKNELKAKYQHFTFNIYNKYFLFSLKDINESFSKLDILSQNTDFVIDIYEEIVARFPNLSKDGKTDSDDSYAELLRELEIEIKHRILPSFNIDIPVLYFNSNNHIDNLSTYFRKSIDKNQGIVKQISDIQYIDNEPPFIEIIEALEGGKQYLTLKRLFSKISDADINIKKFLSNPTFINQIKTPSKGENNKEGTHSTTLRKELKDRLIEVIDYSNITDDDFQRTKSAKEDSTPTKRVPISRKSSEKSNVKENNKQAIIDKTEVAQTTSEILTEQKTDEPGAEQATSEILTEQTTDETGAEQATSETQTEQTTEKTGAEQATNETQTEQTIEKTGAEQATSETQTEKANDKTELE</sequence>
<dbReference type="Proteomes" id="UP001597440">
    <property type="component" value="Unassembled WGS sequence"/>
</dbReference>
<dbReference type="InterPro" id="IPR027417">
    <property type="entry name" value="P-loop_NTPase"/>
</dbReference>
<comment type="caution">
    <text evidence="2">The sequence shown here is derived from an EMBL/GenBank/DDBJ whole genome shotgun (WGS) entry which is preliminary data.</text>
</comment>
<feature type="compositionally biased region" description="Basic and acidic residues" evidence="1">
    <location>
        <begin position="936"/>
        <end position="947"/>
    </location>
</feature>
<feature type="compositionally biased region" description="Basic and acidic residues" evidence="1">
    <location>
        <begin position="835"/>
        <end position="855"/>
    </location>
</feature>
<evidence type="ECO:0008006" key="4">
    <source>
        <dbReference type="Google" id="ProtNLM"/>
    </source>
</evidence>
<dbReference type="RefSeq" id="WP_210352887.1">
    <property type="nucleotide sequence ID" value="NZ_JAEQMU010000001.1"/>
</dbReference>
<feature type="region of interest" description="Disordered" evidence="1">
    <location>
        <begin position="816"/>
        <end position="947"/>
    </location>
</feature>
<gene>
    <name evidence="2" type="ORF">ACFSQW_16695</name>
</gene>
<evidence type="ECO:0000256" key="1">
    <source>
        <dbReference type="SAM" id="MobiDB-lite"/>
    </source>
</evidence>
<accession>A0ABW5L6U5</accession>
<feature type="compositionally biased region" description="Basic and acidic residues" evidence="1">
    <location>
        <begin position="816"/>
        <end position="826"/>
    </location>
</feature>
<dbReference type="EMBL" id="JBHULD010000018">
    <property type="protein sequence ID" value="MFD2556033.1"/>
    <property type="molecule type" value="Genomic_DNA"/>
</dbReference>
<protein>
    <recommendedName>
        <fullName evidence="4">AAA+ ATPase domain-containing protein</fullName>
    </recommendedName>
</protein>
<evidence type="ECO:0000313" key="2">
    <source>
        <dbReference type="EMBL" id="MFD2556033.1"/>
    </source>
</evidence>
<feature type="compositionally biased region" description="Low complexity" evidence="1">
    <location>
        <begin position="910"/>
        <end position="921"/>
    </location>
</feature>
<evidence type="ECO:0000313" key="3">
    <source>
        <dbReference type="Proteomes" id="UP001597440"/>
    </source>
</evidence>
<feature type="compositionally biased region" description="Low complexity" evidence="1">
    <location>
        <begin position="892"/>
        <end position="903"/>
    </location>
</feature>
<organism evidence="2 3">
    <name type="scientific">Sphingobacterium tabacisoli</name>
    <dbReference type="NCBI Taxonomy" id="2044855"/>
    <lineage>
        <taxon>Bacteria</taxon>
        <taxon>Pseudomonadati</taxon>
        <taxon>Bacteroidota</taxon>
        <taxon>Sphingobacteriia</taxon>
        <taxon>Sphingobacteriales</taxon>
        <taxon>Sphingobacteriaceae</taxon>
        <taxon>Sphingobacterium</taxon>
    </lineage>
</organism>